<accession>A0A2H0WAR2</accession>
<reference evidence="2" key="1">
    <citation type="submission" date="2017-09" db="EMBL/GenBank/DDBJ databases">
        <title>Depth-based differentiation of microbial function through sediment-hosted aquifers and enrichment of novel symbionts in the deep terrestrial subsurface.</title>
        <authorList>
            <person name="Probst A.J."/>
            <person name="Ladd B."/>
            <person name="Jarett J.K."/>
            <person name="Geller-Mcgrath D.E."/>
            <person name="Sieber C.M.K."/>
            <person name="Emerson J.B."/>
            <person name="Anantharaman K."/>
            <person name="Thomas B.C."/>
            <person name="Malmstrom R."/>
            <person name="Stieglmeier M."/>
            <person name="Klingl A."/>
            <person name="Woyke T."/>
            <person name="Ryan C.M."/>
            <person name="Banfield J.F."/>
        </authorList>
    </citation>
    <scope>NUCLEOTIDE SEQUENCE [LARGE SCALE GENOMIC DNA]</scope>
</reference>
<proteinExistence type="predicted"/>
<protein>
    <recommendedName>
        <fullName evidence="3">DUF5666 domain-containing protein</fullName>
    </recommendedName>
</protein>
<sequence length="140" mass="15362">MKNNLLLVIIISLAVGAGAFFGGMKYQQIKQPLRNDFQSMREMRQAGNIPAGLEEQSGRQGGMIRGEIISQDKEGITVKLVDDSSKIILVSKETEINKATKATMDDLTIGEQIMVFGKTNSDGSVSASQIQLNFEPKREQ</sequence>
<evidence type="ECO:0000313" key="1">
    <source>
        <dbReference type="EMBL" id="PIS08989.1"/>
    </source>
</evidence>
<dbReference type="AlphaFoldDB" id="A0A2H0WAR2"/>
<evidence type="ECO:0008006" key="3">
    <source>
        <dbReference type="Google" id="ProtNLM"/>
    </source>
</evidence>
<name>A0A2H0WAR2_9BACT</name>
<comment type="caution">
    <text evidence="1">The sequence shown here is derived from an EMBL/GenBank/DDBJ whole genome shotgun (WGS) entry which is preliminary data.</text>
</comment>
<dbReference type="Proteomes" id="UP000230093">
    <property type="component" value="Unassembled WGS sequence"/>
</dbReference>
<dbReference type="EMBL" id="PEZT01000023">
    <property type="protein sequence ID" value="PIS08989.1"/>
    <property type="molecule type" value="Genomic_DNA"/>
</dbReference>
<gene>
    <name evidence="1" type="ORF">COT75_03960</name>
</gene>
<organism evidence="1 2">
    <name type="scientific">Candidatus Beckwithbacteria bacterium CG10_big_fil_rev_8_21_14_0_10_34_10</name>
    <dbReference type="NCBI Taxonomy" id="1974495"/>
    <lineage>
        <taxon>Bacteria</taxon>
        <taxon>Candidatus Beckwithiibacteriota</taxon>
    </lineage>
</organism>
<evidence type="ECO:0000313" key="2">
    <source>
        <dbReference type="Proteomes" id="UP000230093"/>
    </source>
</evidence>